<dbReference type="STRING" id="315750.BPUM_2745"/>
<organism evidence="1 2">
    <name type="scientific">Bacillus pumilus (strain SAFR-032)</name>
    <dbReference type="NCBI Taxonomy" id="315750"/>
    <lineage>
        <taxon>Bacteria</taxon>
        <taxon>Bacillati</taxon>
        <taxon>Bacillota</taxon>
        <taxon>Bacilli</taxon>
        <taxon>Bacillales</taxon>
        <taxon>Bacillaceae</taxon>
        <taxon>Bacillus</taxon>
    </lineage>
</organism>
<reference evidence="1 2" key="2">
    <citation type="journal article" date="2013" name="Extremophiles">
        <title>An ICEBs1-like element may be associated with the extreme radiation and desiccation resistance of Bacillus pumilus SAFR-032 spores.</title>
        <authorList>
            <person name="Tirumalai M.R."/>
            <person name="Fox G.E."/>
        </authorList>
    </citation>
    <scope>NUCLEOTIDE SEQUENCE [LARGE SCALE GENOMIC DNA]</scope>
    <source>
        <strain evidence="1 2">SAFR-032</strain>
    </source>
</reference>
<keyword evidence="2" id="KW-1185">Reference proteome</keyword>
<proteinExistence type="predicted"/>
<protein>
    <submittedName>
        <fullName evidence="1">Uncharacterized protein</fullName>
    </submittedName>
</protein>
<dbReference type="Proteomes" id="UP000001355">
    <property type="component" value="Chromosome"/>
</dbReference>
<dbReference type="EMBL" id="CP000813">
    <property type="protein sequence ID" value="ABV63401.1"/>
    <property type="molecule type" value="Genomic_DNA"/>
</dbReference>
<accession>A8FGN4</accession>
<dbReference type="GeneID" id="5622032"/>
<name>A8FGN4_BACP2</name>
<gene>
    <name evidence="1" type="ordered locus">BPUM_2745</name>
</gene>
<reference evidence="1 2" key="1">
    <citation type="journal article" date="2007" name="PLoS ONE">
        <title>Paradoxical DNA repair and peroxide resistance gene conservation in Bacillus pumilus SAFR-032.</title>
        <authorList>
            <person name="Gioia J."/>
            <person name="Yerrapragada S."/>
            <person name="Qin X."/>
            <person name="Jiang H."/>
            <person name="Igboeli O.C."/>
            <person name="Muzny D."/>
            <person name="Dugan-Rocha S."/>
            <person name="Ding Y."/>
            <person name="Hawes A."/>
            <person name="Liu W."/>
            <person name="Perez L."/>
            <person name="Kovar C."/>
            <person name="Dinh H."/>
            <person name="Lee S."/>
            <person name="Nazareth L."/>
            <person name="Blyth P."/>
            <person name="Holder M."/>
            <person name="Buhay C."/>
            <person name="Tirumalai M.R."/>
            <person name="Liu Y."/>
            <person name="Dasgupta I."/>
            <person name="Bokhetache L."/>
            <person name="Fujita M."/>
            <person name="Karouia F."/>
            <person name="Eswara Moorthy P."/>
            <person name="Siefert J."/>
            <person name="Uzman A."/>
            <person name="Buzumbo P."/>
            <person name="Verma A."/>
            <person name="Zwiya H."/>
            <person name="McWilliams B.D."/>
            <person name="Olowu A."/>
            <person name="Clinkenbeard K.D."/>
            <person name="Newcombe D."/>
            <person name="Golebiewski L."/>
            <person name="Petrosino J.F."/>
            <person name="Nicholson W.L."/>
            <person name="Fox G.E."/>
            <person name="Venkateswaran K."/>
            <person name="Highlander S.K."/>
            <person name="Weinstock G.M."/>
        </authorList>
    </citation>
    <scope>NUCLEOTIDE SEQUENCE [LARGE SCALE GENOMIC DNA]</scope>
    <source>
        <strain evidence="1 2">SAFR-032</strain>
    </source>
</reference>
<dbReference type="RefSeq" id="WP_012011027.1">
    <property type="nucleotide sequence ID" value="NC_009848.4"/>
</dbReference>
<evidence type="ECO:0000313" key="2">
    <source>
        <dbReference type="Proteomes" id="UP000001355"/>
    </source>
</evidence>
<dbReference type="HOGENOM" id="CLU_645053_0_0_9"/>
<dbReference type="KEGG" id="bpu:BPUM_2745"/>
<sequence length="404" mass="44896">MDIKTPRTFKTTDKAHADLFNDMVEAFLDNDVGLLEAINKHMNDINPHASEAEKKKWNDSQSYKITGDNGSHLINVPTGAKIFDAIKGKGMCTFYAASGVEDSPTSANISLRGLQTVGEDNIGTGFAVDIAGNAYSFYYNAAHVTINWTKLPSNVERNKWNDGQLSKITSDNGGVIISVFDGEDLLEKVVSLGPRHGTFYVTGKALNTPTTRSCRGMFHFTSQDSNGKGTFGWVMAIDYNNYMYTNYLDLNLGWQGWKRVLTKEDMSNTSFVDSYDQNNSSVVASENIPTKLLFGATRSDDLGEYDRSRSEITLKNSGLYLIRLYLTSTNIPVGSDSVISCYVNGSEYQRFGNWNPVISSSVYVMFLQQKFKAGDKLTFYITPKNTGRTITIGTAYITVSQLRW</sequence>
<reference evidence="1 2" key="3">
    <citation type="journal article" date="2013" name="PLoS ONE">
        <title>Candidate genes that may be responsible for the unusual resistances exhibited by Bacillus pumilus SAFR-032 spores.</title>
        <authorList>
            <person name="Tirumalai M.R."/>
            <person name="Rastogi R."/>
            <person name="Zamani N."/>
            <person name="O'Bryant Williams E."/>
            <person name="Allen S."/>
            <person name="Diouf F."/>
            <person name="Kwende S."/>
            <person name="Weinstock G.M."/>
            <person name="Venkateswaran K.J."/>
            <person name="Fox G.E."/>
        </authorList>
    </citation>
    <scope>NUCLEOTIDE SEQUENCE [LARGE SCALE GENOMIC DNA]</scope>
    <source>
        <strain evidence="1 2">SAFR-032</strain>
    </source>
</reference>
<dbReference type="OrthoDB" id="2922789at2"/>
<evidence type="ECO:0000313" key="1">
    <source>
        <dbReference type="EMBL" id="ABV63401.1"/>
    </source>
</evidence>
<dbReference type="AlphaFoldDB" id="A8FGN4"/>